<dbReference type="InterPro" id="IPR036291">
    <property type="entry name" value="NAD(P)-bd_dom_sf"/>
</dbReference>
<dbReference type="PANTHER" id="PTHR48079:SF9">
    <property type="entry name" value="PUTATIVE-RELATED"/>
    <property type="match status" value="1"/>
</dbReference>
<dbReference type="SUPFAM" id="SSF51735">
    <property type="entry name" value="NAD(P)-binding Rossmann-fold domains"/>
    <property type="match status" value="1"/>
</dbReference>
<reference evidence="2" key="1">
    <citation type="journal article" date="2014" name="Int. J. Syst. Evol. Microbiol.">
        <title>Complete genome of a new Firmicutes species belonging to the dominant human colonic microbiota ('Ruminococcus bicirculans') reveals two chromosomes and a selective capacity to utilize plant glucans.</title>
        <authorList>
            <consortium name="NISC Comparative Sequencing Program"/>
            <person name="Wegmann U."/>
            <person name="Louis P."/>
            <person name="Goesmann A."/>
            <person name="Henrissat B."/>
            <person name="Duncan S.H."/>
            <person name="Flint H.J."/>
        </authorList>
    </citation>
    <scope>NUCLEOTIDE SEQUENCE</scope>
    <source>
        <strain evidence="2">JCM 17590</strain>
    </source>
</reference>
<dbReference type="Gene3D" id="3.40.50.720">
    <property type="entry name" value="NAD(P)-binding Rossmann-like Domain"/>
    <property type="match status" value="1"/>
</dbReference>
<evidence type="ECO:0000313" key="2">
    <source>
        <dbReference type="EMBL" id="GAA4161224.1"/>
    </source>
</evidence>
<protein>
    <submittedName>
        <fullName evidence="2">SDR family oxidoreductase</fullName>
    </submittedName>
</protein>
<organism evidence="2 3">
    <name type="scientific">Gryllotalpicola daejeonensis</name>
    <dbReference type="NCBI Taxonomy" id="993087"/>
    <lineage>
        <taxon>Bacteria</taxon>
        <taxon>Bacillati</taxon>
        <taxon>Actinomycetota</taxon>
        <taxon>Actinomycetes</taxon>
        <taxon>Micrococcales</taxon>
        <taxon>Microbacteriaceae</taxon>
        <taxon>Gryllotalpicola</taxon>
    </lineage>
</organism>
<proteinExistence type="predicted"/>
<reference evidence="2" key="2">
    <citation type="submission" date="2023-12" db="EMBL/GenBank/DDBJ databases">
        <authorList>
            <person name="Sun Q."/>
            <person name="Inoue M."/>
        </authorList>
    </citation>
    <scope>NUCLEOTIDE SEQUENCE</scope>
    <source>
        <strain evidence="2">JCM 17590</strain>
    </source>
</reference>
<dbReference type="Proteomes" id="UP001415169">
    <property type="component" value="Unassembled WGS sequence"/>
</dbReference>
<accession>A0ABP7ZK89</accession>
<dbReference type="InterPro" id="IPR051783">
    <property type="entry name" value="NAD(P)-dependent_oxidoreduct"/>
</dbReference>
<keyword evidence="3" id="KW-1185">Reference proteome</keyword>
<comment type="caution">
    <text evidence="2">The sequence shown here is derived from an EMBL/GenBank/DDBJ whole genome shotgun (WGS) entry which is preliminary data.</text>
</comment>
<name>A0ABP7ZK89_9MICO</name>
<dbReference type="PANTHER" id="PTHR48079">
    <property type="entry name" value="PROTEIN YEEZ"/>
    <property type="match status" value="1"/>
</dbReference>
<gene>
    <name evidence="2" type="ORF">GCM10022286_18410</name>
</gene>
<dbReference type="InterPro" id="IPR001509">
    <property type="entry name" value="Epimerase_deHydtase"/>
</dbReference>
<feature type="domain" description="NAD-dependent epimerase/dehydratase" evidence="1">
    <location>
        <begin position="20"/>
        <end position="237"/>
    </location>
</feature>
<sequence>MGATVMSDHDITETGEIMKVFVTGASGHIGQLVTAELVGAGHEVVGLARSDAGAERVAKQGGIPVVGTMDETARLAELAAESDGVVNLAFKHDSGDFAEALAADRALIEAIAGALEGSGKPFFAASGTMMVANAGAPGTASGAAATEDTPFDPAHAHPRAVTDHLLRELSKRGIRSAALRFAPTVHGPADLHGFIPSLIEGARRDGTFGYIGEGENRWPAVHNLDTAHLIRLALEKDDLPAGVALHFAADEGIPFRQIAEAIGRGVGVPVGPVAPEEGATRYGFVGSFIGIDNPTSSAQTRELLKWEPTHNGLLEDLADGFYFRR</sequence>
<dbReference type="EMBL" id="BAABBV010000001">
    <property type="protein sequence ID" value="GAA4161224.1"/>
    <property type="molecule type" value="Genomic_DNA"/>
</dbReference>
<evidence type="ECO:0000259" key="1">
    <source>
        <dbReference type="Pfam" id="PF01370"/>
    </source>
</evidence>
<dbReference type="CDD" id="cd05262">
    <property type="entry name" value="SDR_a7"/>
    <property type="match status" value="1"/>
</dbReference>
<dbReference type="Pfam" id="PF01370">
    <property type="entry name" value="Epimerase"/>
    <property type="match status" value="1"/>
</dbReference>
<evidence type="ECO:0000313" key="3">
    <source>
        <dbReference type="Proteomes" id="UP001415169"/>
    </source>
</evidence>